<feature type="transmembrane region" description="Helical" evidence="1">
    <location>
        <begin position="6"/>
        <end position="28"/>
    </location>
</feature>
<evidence type="ECO:0000259" key="2">
    <source>
        <dbReference type="Pfam" id="PF05569"/>
    </source>
</evidence>
<keyword evidence="3" id="KW-0482">Metalloprotease</keyword>
<dbReference type="Gene3D" id="2.60.120.200">
    <property type="match status" value="1"/>
</dbReference>
<dbReference type="GO" id="GO:0008237">
    <property type="term" value="F:metallopeptidase activity"/>
    <property type="evidence" value="ECO:0007669"/>
    <property type="project" value="UniProtKB-KW"/>
</dbReference>
<dbReference type="Proteomes" id="UP000634206">
    <property type="component" value="Unassembled WGS sequence"/>
</dbReference>
<evidence type="ECO:0000313" key="3">
    <source>
        <dbReference type="EMBL" id="MBK1854336.1"/>
    </source>
</evidence>
<dbReference type="InterPro" id="IPR008756">
    <property type="entry name" value="Peptidase_M56"/>
</dbReference>
<reference evidence="3" key="1">
    <citation type="submission" date="2021-01" db="EMBL/GenBank/DDBJ databases">
        <title>Modified the classification status of verrucomicrobia.</title>
        <authorList>
            <person name="Feng X."/>
        </authorList>
    </citation>
    <scope>NUCLEOTIDE SEQUENCE</scope>
    <source>
        <strain evidence="3">5K15</strain>
    </source>
</reference>
<accession>A0AAE2VBW2</accession>
<organism evidence="3 4">
    <name type="scientific">Oceaniferula flava</name>
    <dbReference type="NCBI Taxonomy" id="2800421"/>
    <lineage>
        <taxon>Bacteria</taxon>
        <taxon>Pseudomonadati</taxon>
        <taxon>Verrucomicrobiota</taxon>
        <taxon>Verrucomicrobiia</taxon>
        <taxon>Verrucomicrobiales</taxon>
        <taxon>Verrucomicrobiaceae</taxon>
        <taxon>Oceaniferula</taxon>
    </lineage>
</organism>
<keyword evidence="1" id="KW-1133">Transmembrane helix</keyword>
<dbReference type="RefSeq" id="WP_309488941.1">
    <property type="nucleotide sequence ID" value="NZ_JAENIG010000002.1"/>
</dbReference>
<dbReference type="InterPro" id="IPR013320">
    <property type="entry name" value="ConA-like_dom_sf"/>
</dbReference>
<keyword evidence="1" id="KW-0472">Membrane</keyword>
<feature type="transmembrane region" description="Helical" evidence="1">
    <location>
        <begin position="306"/>
        <end position="326"/>
    </location>
</feature>
<feature type="transmembrane region" description="Helical" evidence="1">
    <location>
        <begin position="108"/>
        <end position="129"/>
    </location>
</feature>
<gene>
    <name evidence="3" type="ORF">JIN83_05170</name>
</gene>
<keyword evidence="3" id="KW-0645">Protease</keyword>
<keyword evidence="1" id="KW-0812">Transmembrane</keyword>
<dbReference type="Pfam" id="PF13385">
    <property type="entry name" value="Laminin_G_3"/>
    <property type="match status" value="1"/>
</dbReference>
<feature type="transmembrane region" description="Helical" evidence="1">
    <location>
        <begin position="40"/>
        <end position="58"/>
    </location>
</feature>
<dbReference type="SUPFAM" id="SSF49899">
    <property type="entry name" value="Concanavalin A-like lectins/glucanases"/>
    <property type="match status" value="1"/>
</dbReference>
<dbReference type="PANTHER" id="PTHR34978">
    <property type="entry name" value="POSSIBLE SENSOR-TRANSDUCER PROTEIN BLAR"/>
    <property type="match status" value="1"/>
</dbReference>
<dbReference type="AlphaFoldDB" id="A0AAE2VBW2"/>
<dbReference type="EMBL" id="JAENIG010000002">
    <property type="protein sequence ID" value="MBK1854336.1"/>
    <property type="molecule type" value="Genomic_DNA"/>
</dbReference>
<protein>
    <submittedName>
        <fullName evidence="3">M48 family metalloprotease</fullName>
    </submittedName>
</protein>
<proteinExistence type="predicted"/>
<comment type="caution">
    <text evidence="3">The sequence shown here is derived from an EMBL/GenBank/DDBJ whole genome shotgun (WGS) entry which is preliminary data.</text>
</comment>
<sequence>MEPIYSWLVQAALGIIIPALLVLGVLVVSKGNSASARSAILWGAALLLIVAPLLRSSFPVFHWTIPALDGLHAFSEENEVLNEALQKDAAFRKLEAPPAVATNEQEDVGLPIGVIVVFWIWLGGVLVSIGRHLWLYFKSLQILTAARIPEGEGGLQAINLSAEKLNITPAPVVLVSEKCHAPFAGGLIRPVVVIPERLLSGSREALEMVLVHEFAHLRRRDVVRQLPMIWLQVVFWFHPLIWFLSRRGYVETEKACDDAVILAGYSAVDYSELLVAMSPGRDRFLQERLLALTSVDRWRTPLGARLRWLVVGGTFTVLLFTALIQLTPWPEDQPIIPVRVDGLVAHWKFERGRGTIVADWSGHECHGRIQGAKWDSDPDKGEVLRFDGRDDYVLFRAPGMDFSRDDFTVSLWLKLDADSDGGGLIMKGDRNGVWNGGSQRFAGKYVKYGEQALLLSGNEGIPLHPSPGYFPSFASYGNAFVQASEAVPTGEWVNLTFFCRHDTLADGERGPKAWFRVYLNGEKVSDYRGVNGGTNHIHMKSLDWVTDVWYVGVGEAYVVKDNHFEGLLHQLSVFNRALTAKEIKAFYAHGVESLKTGN</sequence>
<dbReference type="PANTHER" id="PTHR34978:SF3">
    <property type="entry name" value="SLR0241 PROTEIN"/>
    <property type="match status" value="1"/>
</dbReference>
<name>A0AAE2VBW2_9BACT</name>
<dbReference type="Gene3D" id="3.30.2010.10">
    <property type="entry name" value="Metalloproteases ('zincins'), catalytic domain"/>
    <property type="match status" value="1"/>
</dbReference>
<keyword evidence="4" id="KW-1185">Reference proteome</keyword>
<keyword evidence="3" id="KW-0378">Hydrolase</keyword>
<dbReference type="CDD" id="cd07341">
    <property type="entry name" value="M56_BlaR1_MecR1_like"/>
    <property type="match status" value="1"/>
</dbReference>
<evidence type="ECO:0000313" key="4">
    <source>
        <dbReference type="Proteomes" id="UP000634206"/>
    </source>
</evidence>
<feature type="domain" description="Peptidase M56" evidence="2">
    <location>
        <begin position="12"/>
        <end position="277"/>
    </location>
</feature>
<evidence type="ECO:0000256" key="1">
    <source>
        <dbReference type="SAM" id="Phobius"/>
    </source>
</evidence>
<dbReference type="Pfam" id="PF05569">
    <property type="entry name" value="Peptidase_M56"/>
    <property type="match status" value="1"/>
</dbReference>
<dbReference type="InterPro" id="IPR052173">
    <property type="entry name" value="Beta-lactam_resp_regulator"/>
</dbReference>